<name>A0A6P7XAZ0_9AMPH</name>
<comment type="similarity">
    <text evidence="2 9">Belongs to the intercrine beta (chemokine CC) family.</text>
</comment>
<dbReference type="InterPro" id="IPR001811">
    <property type="entry name" value="Chemokine_IL8-like_dom"/>
</dbReference>
<dbReference type="FunCoup" id="A0A6P7XAZ0">
    <property type="interactions" value="598"/>
</dbReference>
<dbReference type="GO" id="GO:0048245">
    <property type="term" value="P:eosinophil chemotaxis"/>
    <property type="evidence" value="ECO:0007669"/>
    <property type="project" value="TreeGrafter"/>
</dbReference>
<evidence type="ECO:0000256" key="7">
    <source>
        <dbReference type="ARBA" id="ARBA00023157"/>
    </source>
</evidence>
<dbReference type="GO" id="GO:0030335">
    <property type="term" value="P:positive regulation of cell migration"/>
    <property type="evidence" value="ECO:0007669"/>
    <property type="project" value="TreeGrafter"/>
</dbReference>
<dbReference type="GO" id="GO:0005615">
    <property type="term" value="C:extracellular space"/>
    <property type="evidence" value="ECO:0007669"/>
    <property type="project" value="UniProtKB-KW"/>
</dbReference>
<evidence type="ECO:0000313" key="11">
    <source>
        <dbReference type="Proteomes" id="UP000515156"/>
    </source>
</evidence>
<dbReference type="InParanoid" id="A0A6P7XAZ0"/>
<accession>A0A6P7XAZ0</accession>
<dbReference type="CDD" id="cd00272">
    <property type="entry name" value="Chemokine_CC"/>
    <property type="match status" value="1"/>
</dbReference>
<dbReference type="OrthoDB" id="9909116at2759"/>
<dbReference type="Pfam" id="PF00048">
    <property type="entry name" value="IL8"/>
    <property type="match status" value="1"/>
</dbReference>
<dbReference type="GO" id="GO:0061844">
    <property type="term" value="P:antimicrobial humoral immune response mediated by antimicrobial peptide"/>
    <property type="evidence" value="ECO:0007669"/>
    <property type="project" value="TreeGrafter"/>
</dbReference>
<evidence type="ECO:0000256" key="8">
    <source>
        <dbReference type="ARBA" id="ARBA00023198"/>
    </source>
</evidence>
<dbReference type="RefSeq" id="XP_030047740.1">
    <property type="nucleotide sequence ID" value="XM_030191880.1"/>
</dbReference>
<reference evidence="12" key="1">
    <citation type="submission" date="2025-08" db="UniProtKB">
        <authorList>
            <consortium name="RefSeq"/>
        </authorList>
    </citation>
    <scope>IDENTIFICATION</scope>
</reference>
<keyword evidence="6 9" id="KW-0732">Signal</keyword>
<dbReference type="GO" id="GO:0008009">
    <property type="term" value="F:chemokine activity"/>
    <property type="evidence" value="ECO:0007669"/>
    <property type="project" value="InterPro"/>
</dbReference>
<dbReference type="KEGG" id="muo:115461826"/>
<evidence type="ECO:0000313" key="12">
    <source>
        <dbReference type="RefSeq" id="XP_030047740.1"/>
    </source>
</evidence>
<dbReference type="SUPFAM" id="SSF54117">
    <property type="entry name" value="Interleukin 8-like chemokines"/>
    <property type="match status" value="1"/>
</dbReference>
<feature type="signal peptide" evidence="9">
    <location>
        <begin position="1"/>
        <end position="23"/>
    </location>
</feature>
<dbReference type="SMART" id="SM00199">
    <property type="entry name" value="SCY"/>
    <property type="match status" value="1"/>
</dbReference>
<keyword evidence="5 9" id="KW-0964">Secreted</keyword>
<feature type="chain" id="PRO_5028521296" description="C-C motif chemokine" evidence="9">
    <location>
        <begin position="24"/>
        <end position="103"/>
    </location>
</feature>
<keyword evidence="11" id="KW-1185">Reference proteome</keyword>
<feature type="domain" description="Chemokine interleukin-8-like" evidence="10">
    <location>
        <begin position="27"/>
        <end position="87"/>
    </location>
</feature>
<evidence type="ECO:0000256" key="9">
    <source>
        <dbReference type="RuleBase" id="RU361150"/>
    </source>
</evidence>
<dbReference type="Proteomes" id="UP000515156">
    <property type="component" value="Chromosome 2"/>
</dbReference>
<evidence type="ECO:0000256" key="1">
    <source>
        <dbReference type="ARBA" id="ARBA00004613"/>
    </source>
</evidence>
<proteinExistence type="inferred from homology"/>
<dbReference type="PANTHER" id="PTHR12015:SF80">
    <property type="entry name" value="C-C MOTIF CHEMOKINE 19"/>
    <property type="match status" value="1"/>
</dbReference>
<dbReference type="FunFam" id="2.40.50.40:FF:000012">
    <property type="entry name" value="C-C motif chemokine"/>
    <property type="match status" value="1"/>
</dbReference>
<dbReference type="AlphaFoldDB" id="A0A6P7XAZ0"/>
<dbReference type="Gene3D" id="2.40.50.40">
    <property type="match status" value="1"/>
</dbReference>
<dbReference type="InterPro" id="IPR039809">
    <property type="entry name" value="Chemokine_b/g/d"/>
</dbReference>
<evidence type="ECO:0000256" key="2">
    <source>
        <dbReference type="ARBA" id="ARBA00010868"/>
    </source>
</evidence>
<evidence type="ECO:0000256" key="4">
    <source>
        <dbReference type="ARBA" id="ARBA00022514"/>
    </source>
</evidence>
<keyword evidence="8" id="KW-0395">Inflammatory response</keyword>
<evidence type="ECO:0000256" key="5">
    <source>
        <dbReference type="ARBA" id="ARBA00022525"/>
    </source>
</evidence>
<evidence type="ECO:0000259" key="10">
    <source>
        <dbReference type="SMART" id="SM00199"/>
    </source>
</evidence>
<gene>
    <name evidence="12" type="primary">LOC115461826</name>
</gene>
<dbReference type="GO" id="GO:0070098">
    <property type="term" value="P:chemokine-mediated signaling pathway"/>
    <property type="evidence" value="ECO:0007669"/>
    <property type="project" value="TreeGrafter"/>
</dbReference>
<comment type="subcellular location">
    <subcellularLocation>
        <location evidence="1 9">Secreted</location>
    </subcellularLocation>
</comment>
<evidence type="ECO:0000256" key="6">
    <source>
        <dbReference type="ARBA" id="ARBA00022729"/>
    </source>
</evidence>
<keyword evidence="7" id="KW-1015">Disulfide bond</keyword>
<organism evidence="11 12">
    <name type="scientific">Microcaecilia unicolor</name>
    <dbReference type="NCBI Taxonomy" id="1415580"/>
    <lineage>
        <taxon>Eukaryota</taxon>
        <taxon>Metazoa</taxon>
        <taxon>Chordata</taxon>
        <taxon>Craniata</taxon>
        <taxon>Vertebrata</taxon>
        <taxon>Euteleostomi</taxon>
        <taxon>Amphibia</taxon>
        <taxon>Gymnophiona</taxon>
        <taxon>Siphonopidae</taxon>
        <taxon>Microcaecilia</taxon>
    </lineage>
</organism>
<dbReference type="GO" id="GO:0048020">
    <property type="term" value="F:CCR chemokine receptor binding"/>
    <property type="evidence" value="ECO:0007669"/>
    <property type="project" value="TreeGrafter"/>
</dbReference>
<dbReference type="InterPro" id="IPR036048">
    <property type="entry name" value="Interleukin_8-like_sf"/>
</dbReference>
<keyword evidence="3 9" id="KW-0145">Chemotaxis</keyword>
<evidence type="ECO:0000256" key="3">
    <source>
        <dbReference type="ARBA" id="ARBA00022500"/>
    </source>
</evidence>
<dbReference type="InterPro" id="IPR000827">
    <property type="entry name" value="Chemokine_CC_CS"/>
</dbReference>
<protein>
    <recommendedName>
        <fullName evidence="9">C-C motif chemokine</fullName>
    </recommendedName>
</protein>
<sequence>MFLRISLLCLIVLCCWETMQVFGNNSTPDCCLLVSHKPIKRHLVKSYRIQTADNSCTRNAVVFITRKNKALCAPPGVEWVKALVAKLDKAHKQKAARRKQKTA</sequence>
<dbReference type="PANTHER" id="PTHR12015">
    <property type="entry name" value="SMALL INDUCIBLE CYTOKINE A"/>
    <property type="match status" value="1"/>
</dbReference>
<dbReference type="GO" id="GO:0006954">
    <property type="term" value="P:inflammatory response"/>
    <property type="evidence" value="ECO:0007669"/>
    <property type="project" value="UniProtKB-KW"/>
</dbReference>
<dbReference type="PROSITE" id="PS00472">
    <property type="entry name" value="SMALL_CYTOKINES_CC"/>
    <property type="match status" value="1"/>
</dbReference>
<dbReference type="GeneID" id="115461826"/>
<keyword evidence="4 9" id="KW-0202">Cytokine</keyword>